<dbReference type="InterPro" id="IPR015424">
    <property type="entry name" value="PyrdxlP-dep_Trfase"/>
</dbReference>
<dbReference type="Gene3D" id="3.90.1150.10">
    <property type="entry name" value="Aspartate Aminotransferase, domain 1"/>
    <property type="match status" value="1"/>
</dbReference>
<dbReference type="PANTHER" id="PTHR30244:SF34">
    <property type="entry name" value="DTDP-4-AMINO-4,6-DIDEOXYGALACTOSE TRANSAMINASE"/>
    <property type="match status" value="1"/>
</dbReference>
<dbReference type="Gene3D" id="3.40.640.10">
    <property type="entry name" value="Type I PLP-dependent aspartate aminotransferase-like (Major domain)"/>
    <property type="match status" value="1"/>
</dbReference>
<protein>
    <submittedName>
        <fullName evidence="5">Spore coat polysaccharide biosynthesis protein spsC</fullName>
    </submittedName>
</protein>
<comment type="similarity">
    <text evidence="1 4">Belongs to the DegT/DnrJ/EryC1 family.</text>
</comment>
<keyword evidence="3 4" id="KW-0663">Pyridoxal phosphate</keyword>
<dbReference type="PIRSF" id="PIRSF000390">
    <property type="entry name" value="PLP_StrS"/>
    <property type="match status" value="1"/>
</dbReference>
<dbReference type="InterPro" id="IPR015421">
    <property type="entry name" value="PyrdxlP-dep_Trfase_major"/>
</dbReference>
<evidence type="ECO:0000313" key="5">
    <source>
        <dbReference type="EMBL" id="CCF78659.1"/>
    </source>
</evidence>
<feature type="modified residue" description="N6-(pyridoxal phosphate)lysine" evidence="3">
    <location>
        <position position="187"/>
    </location>
</feature>
<evidence type="ECO:0000256" key="3">
    <source>
        <dbReference type="PIRSR" id="PIRSR000390-2"/>
    </source>
</evidence>
<feature type="active site" description="Proton acceptor" evidence="2">
    <location>
        <position position="187"/>
    </location>
</feature>
<dbReference type="GO" id="GO:0008483">
    <property type="term" value="F:transaminase activity"/>
    <property type="evidence" value="ECO:0007669"/>
    <property type="project" value="TreeGrafter"/>
</dbReference>
<evidence type="ECO:0000256" key="2">
    <source>
        <dbReference type="PIRSR" id="PIRSR000390-1"/>
    </source>
</evidence>
<accession>L8BAG1</accession>
<name>L8BAG1_RUBGE</name>
<reference evidence="5" key="2">
    <citation type="submission" date="2013-02" db="EMBL/GenBank/DDBJ databases">
        <title>EmbRS an orphan two-component system to save Rubrivivax gelatinosus from drowning.</title>
        <authorList>
            <person name="Steunou A."/>
            <person name="Liotenberg S."/>
            <person name="Soler M."/>
            <person name="Briandet R."/>
            <person name="Barbe V."/>
            <person name="Astier C."/>
            <person name="Ouchane S."/>
        </authorList>
    </citation>
    <scope>NUCLEOTIDE SEQUENCE</scope>
    <source>
        <strain evidence="5">S1</strain>
    </source>
</reference>
<dbReference type="GO" id="GO:0000271">
    <property type="term" value="P:polysaccharide biosynthetic process"/>
    <property type="evidence" value="ECO:0007669"/>
    <property type="project" value="TreeGrafter"/>
</dbReference>
<proteinExistence type="inferred from homology"/>
<sequence length="386" mass="42028">MSQPFLPFALPEIGEDEIAEVVDTLRSGWVTTGPKARRFEQDFAAFLGGDEVHCIAVNSATAGLHLALEAAGVGPGDEVVTTTWTFTATAEVVRYLGADVKLVDHDPATLNIDPAAVEAAIGPRTKAILPVHYGGLAADMPAILDIARRHGLKVVEDAAHALPTTCGGALVGTLASDATVFSFYANKTITTGEGGMLVTRDAELARRARVMRLHGMSRDAFDRFTAKVPSWYYEIVAPGFKYNLTDIAAALGLHQLKRAHAFQQRRAAIAARYDELLAGLPLLLPPKPAAGDVHAWHLYPVRLTDEAGVTRERFIERMFEQGIGCSVHYIPLHLHPYWRERYGLDPAQFPQAQRTYERIASLPIYTRMDDADVERVAAAVRVALAG</sequence>
<organism evidence="5">
    <name type="scientific">Rubrivivax gelatinosus S1</name>
    <dbReference type="NCBI Taxonomy" id="1138313"/>
    <lineage>
        <taxon>Bacteria</taxon>
        <taxon>Pseudomonadati</taxon>
        <taxon>Pseudomonadota</taxon>
        <taxon>Betaproteobacteria</taxon>
        <taxon>Burkholderiales</taxon>
        <taxon>Sphaerotilaceae</taxon>
        <taxon>Rubrivivax</taxon>
    </lineage>
</organism>
<dbReference type="AlphaFoldDB" id="L8BAG1"/>
<dbReference type="PANTHER" id="PTHR30244">
    <property type="entry name" value="TRANSAMINASE"/>
    <property type="match status" value="1"/>
</dbReference>
<dbReference type="Pfam" id="PF01041">
    <property type="entry name" value="DegT_DnrJ_EryC1"/>
    <property type="match status" value="1"/>
</dbReference>
<dbReference type="InterPro" id="IPR015422">
    <property type="entry name" value="PyrdxlP-dep_Trfase_small"/>
</dbReference>
<dbReference type="EMBL" id="FO082878">
    <property type="protein sequence ID" value="CCF78659.1"/>
    <property type="molecule type" value="Genomic_DNA"/>
</dbReference>
<dbReference type="CDD" id="cd00616">
    <property type="entry name" value="AHBA_syn"/>
    <property type="match status" value="1"/>
</dbReference>
<dbReference type="GO" id="GO:0030170">
    <property type="term" value="F:pyridoxal phosphate binding"/>
    <property type="evidence" value="ECO:0007669"/>
    <property type="project" value="TreeGrafter"/>
</dbReference>
<dbReference type="InterPro" id="IPR000653">
    <property type="entry name" value="DegT/StrS_aminotransferase"/>
</dbReference>
<evidence type="ECO:0000256" key="1">
    <source>
        <dbReference type="ARBA" id="ARBA00037999"/>
    </source>
</evidence>
<dbReference type="SUPFAM" id="SSF53383">
    <property type="entry name" value="PLP-dependent transferases"/>
    <property type="match status" value="1"/>
</dbReference>
<gene>
    <name evidence="5" type="primary">spsC</name>
    <name evidence="5" type="ORF">RGS1_70365</name>
</gene>
<evidence type="ECO:0000256" key="4">
    <source>
        <dbReference type="RuleBase" id="RU004508"/>
    </source>
</evidence>
<reference evidence="5" key="1">
    <citation type="submission" date="2012-02" db="EMBL/GenBank/DDBJ databases">
        <authorList>
            <person name="Genoscope - CEA"/>
        </authorList>
    </citation>
    <scope>NUCLEOTIDE SEQUENCE</scope>
    <source>
        <strain evidence="5">S1</strain>
    </source>
</reference>